<accession>A0ABD6ENK5</accession>
<dbReference type="PROSITE" id="PS00893">
    <property type="entry name" value="NUDIX_BOX"/>
    <property type="match status" value="1"/>
</dbReference>
<dbReference type="PRINTS" id="PR00502">
    <property type="entry name" value="NUDIXFAMILY"/>
</dbReference>
<evidence type="ECO:0000256" key="2">
    <source>
        <dbReference type="ARBA" id="ARBA00022801"/>
    </source>
</evidence>
<dbReference type="EMBL" id="JBGFUD010006604">
    <property type="protein sequence ID" value="MFH4981100.1"/>
    <property type="molecule type" value="Genomic_DNA"/>
</dbReference>
<dbReference type="InterPro" id="IPR000086">
    <property type="entry name" value="NUDIX_hydrolase_dom"/>
</dbReference>
<dbReference type="InterPro" id="IPR003293">
    <property type="entry name" value="Nudix_hydrolase6-like"/>
</dbReference>
<comment type="similarity">
    <text evidence="1 3">Belongs to the Nudix hydrolase family.</text>
</comment>
<dbReference type="InterPro" id="IPR020476">
    <property type="entry name" value="Nudix_hydrolase"/>
</dbReference>
<evidence type="ECO:0000256" key="3">
    <source>
        <dbReference type="RuleBase" id="RU003476"/>
    </source>
</evidence>
<sequence length="287" mass="33430">MNRGGALCRLLVSNFLNLTRLRLEKFAPVMETFPTVKDAYDCVSIDSKDYRNLGDLKKTLSDSLTVWKNENVGGIWVKVRIQDSWWVPLLASQGFIFHHTQPDYVMMTKWLLDRDCTLPRYPFTQLGVGGLVVKSTGEILLMKERRGPYMGWKYPGGLVDPGEEMSDAAEREVFEETGIQAEPIALLCFRHVIGYRWGLNGDIYCVFLMKLKKEDEDDIHRCSNETSACQWFSREEIGKLPEDQFRPFHRNILQRYDKWVASGRRGCYSEKFHDTKFGRDYTMYFVD</sequence>
<protein>
    <recommendedName>
        <fullName evidence="4">Nudix hydrolase domain-containing protein</fullName>
    </recommendedName>
</protein>
<evidence type="ECO:0000313" key="5">
    <source>
        <dbReference type="EMBL" id="MFH4981100.1"/>
    </source>
</evidence>
<gene>
    <name evidence="5" type="ORF">AB6A40_007809</name>
</gene>
<dbReference type="PANTHER" id="PTHR13994">
    <property type="entry name" value="NUDIX HYDROLASE RELATED"/>
    <property type="match status" value="1"/>
</dbReference>
<name>A0ABD6ENK5_9BILA</name>
<dbReference type="CDD" id="cd04670">
    <property type="entry name" value="NUDIX_ASFGF2_Nudt6"/>
    <property type="match status" value="1"/>
</dbReference>
<dbReference type="InterPro" id="IPR040618">
    <property type="entry name" value="Pre-Nudix"/>
</dbReference>
<dbReference type="InterPro" id="IPR015797">
    <property type="entry name" value="NUDIX_hydrolase-like_dom_sf"/>
</dbReference>
<dbReference type="Gene3D" id="3.90.79.10">
    <property type="entry name" value="Nucleoside Triphosphate Pyrophosphohydrolase"/>
    <property type="match status" value="1"/>
</dbReference>
<dbReference type="Gene3D" id="3.40.630.30">
    <property type="match status" value="1"/>
</dbReference>
<evidence type="ECO:0000313" key="6">
    <source>
        <dbReference type="Proteomes" id="UP001608902"/>
    </source>
</evidence>
<dbReference type="Pfam" id="PF18290">
    <property type="entry name" value="Nudix_hydro"/>
    <property type="match status" value="1"/>
</dbReference>
<evidence type="ECO:0000259" key="4">
    <source>
        <dbReference type="PROSITE" id="PS51462"/>
    </source>
</evidence>
<dbReference type="AlphaFoldDB" id="A0ABD6ENK5"/>
<reference evidence="5 6" key="1">
    <citation type="submission" date="2024-08" db="EMBL/GenBank/DDBJ databases">
        <title>Gnathostoma spinigerum genome.</title>
        <authorList>
            <person name="Gonzalez-Bertolin B."/>
            <person name="Monzon S."/>
            <person name="Zaballos A."/>
            <person name="Jimenez P."/>
            <person name="Dekumyoy P."/>
            <person name="Varona S."/>
            <person name="Cuesta I."/>
            <person name="Sumanam S."/>
            <person name="Adisakwattana P."/>
            <person name="Gasser R.B."/>
            <person name="Hernandez-Gonzalez A."/>
            <person name="Young N.D."/>
            <person name="Perteguer M.J."/>
        </authorList>
    </citation>
    <scope>NUCLEOTIDE SEQUENCE [LARGE SCALE GENOMIC DNA]</scope>
    <source>
        <strain evidence="5">AL3</strain>
        <tissue evidence="5">Liver</tissue>
    </source>
</reference>
<comment type="caution">
    <text evidence="5">The sequence shown here is derived from an EMBL/GenBank/DDBJ whole genome shotgun (WGS) entry which is preliminary data.</text>
</comment>
<dbReference type="PANTHER" id="PTHR13994:SF13">
    <property type="entry name" value="FI03680P"/>
    <property type="match status" value="1"/>
</dbReference>
<dbReference type="InterPro" id="IPR020084">
    <property type="entry name" value="NUDIX_hydrolase_CS"/>
</dbReference>
<proteinExistence type="inferred from homology"/>
<dbReference type="GO" id="GO:0016787">
    <property type="term" value="F:hydrolase activity"/>
    <property type="evidence" value="ECO:0007669"/>
    <property type="project" value="UniProtKB-KW"/>
</dbReference>
<dbReference type="Pfam" id="PF00293">
    <property type="entry name" value="NUDIX"/>
    <property type="match status" value="1"/>
</dbReference>
<feature type="domain" description="Nudix hydrolase" evidence="4">
    <location>
        <begin position="123"/>
        <end position="256"/>
    </location>
</feature>
<dbReference type="SUPFAM" id="SSF55811">
    <property type="entry name" value="Nudix"/>
    <property type="match status" value="1"/>
</dbReference>
<dbReference type="PROSITE" id="PS51462">
    <property type="entry name" value="NUDIX"/>
    <property type="match status" value="1"/>
</dbReference>
<evidence type="ECO:0000256" key="1">
    <source>
        <dbReference type="ARBA" id="ARBA00005582"/>
    </source>
</evidence>
<dbReference type="Proteomes" id="UP001608902">
    <property type="component" value="Unassembled WGS sequence"/>
</dbReference>
<organism evidence="5 6">
    <name type="scientific">Gnathostoma spinigerum</name>
    <dbReference type="NCBI Taxonomy" id="75299"/>
    <lineage>
        <taxon>Eukaryota</taxon>
        <taxon>Metazoa</taxon>
        <taxon>Ecdysozoa</taxon>
        <taxon>Nematoda</taxon>
        <taxon>Chromadorea</taxon>
        <taxon>Rhabditida</taxon>
        <taxon>Spirurina</taxon>
        <taxon>Gnathostomatomorpha</taxon>
        <taxon>Gnathostomatoidea</taxon>
        <taxon>Gnathostomatidae</taxon>
        <taxon>Gnathostoma</taxon>
    </lineage>
</organism>
<dbReference type="PRINTS" id="PR01356">
    <property type="entry name" value="GFGPROTEIN"/>
</dbReference>
<keyword evidence="2 3" id="KW-0378">Hydrolase</keyword>
<keyword evidence="6" id="KW-1185">Reference proteome</keyword>